<dbReference type="InterPro" id="IPR036638">
    <property type="entry name" value="HLH_DNA-bd_sf"/>
</dbReference>
<comment type="caution">
    <text evidence="6">The sequence shown here is derived from an EMBL/GenBank/DDBJ whole genome shotgun (WGS) entry which is preliminary data.</text>
</comment>
<evidence type="ECO:0000313" key="6">
    <source>
        <dbReference type="EMBL" id="KAK2549248.1"/>
    </source>
</evidence>
<dbReference type="SMART" id="SM00353">
    <property type="entry name" value="HLH"/>
    <property type="match status" value="1"/>
</dbReference>
<dbReference type="GO" id="GO:0046983">
    <property type="term" value="F:protein dimerization activity"/>
    <property type="evidence" value="ECO:0007669"/>
    <property type="project" value="InterPro"/>
</dbReference>
<dbReference type="Gene3D" id="4.10.280.10">
    <property type="entry name" value="Helix-loop-helix DNA-binding domain"/>
    <property type="match status" value="1"/>
</dbReference>
<dbReference type="CDD" id="cd11413">
    <property type="entry name" value="bHLH_TS_TAL_LYL"/>
    <property type="match status" value="1"/>
</dbReference>
<feature type="region of interest" description="Disordered" evidence="4">
    <location>
        <begin position="394"/>
        <end position="448"/>
    </location>
</feature>
<keyword evidence="1" id="KW-0805">Transcription regulation</keyword>
<keyword evidence="7" id="KW-1185">Reference proteome</keyword>
<dbReference type="GO" id="GO:0000981">
    <property type="term" value="F:DNA-binding transcription factor activity, RNA polymerase II-specific"/>
    <property type="evidence" value="ECO:0007669"/>
    <property type="project" value="InterPro"/>
</dbReference>
<feature type="region of interest" description="Disordered" evidence="4">
    <location>
        <begin position="125"/>
        <end position="144"/>
    </location>
</feature>
<keyword evidence="3" id="KW-0804">Transcription</keyword>
<sequence length="448" mass="50926">MPWSNNTSYTRARESGISPYCYRTSASAPVGYFGTVIRRPPTSFGFELPFQNRRNFTNTRERWRQHHVNMAFGELRKLLPTYPHDKKLSKHEILKLAMKYIAFLSSLLEGTNSRSPEICTNYVDIDSSNGSTSPGSAISSEGGRFSDKLDLEPDALSRAPTSQPTQKDLSLVEEIEEHSESLLVSLPATKQRLDEIKTAQDHDAICKQVKTYCQDGWPPIMPSQPLLKPYREKKQHLTVTRGLLMYNNRIMIPQVLQLDMLNAIHEGHLGITKCQGRAAYSVWWPLITKQIEAMVNRCHTFVPEVLKPAAVDRETVEAKEEAYREKYAKNYNSNHRVVSLPALEEGDKVYIRDQQRFSEVKGREVNPRSYKVQSEAGTTLRRNRRSLIHIGERADQATDVDANATTSTNVTDPAPPSNPVVTPPSVDKTVRRSSRISRPNQHPKMLYY</sequence>
<dbReference type="Gene3D" id="1.10.340.70">
    <property type="match status" value="1"/>
</dbReference>
<dbReference type="AlphaFoldDB" id="A0AAD9PUD9"/>
<feature type="domain" description="BHLH" evidence="5">
    <location>
        <begin position="52"/>
        <end position="104"/>
    </location>
</feature>
<dbReference type="Pfam" id="PF00010">
    <property type="entry name" value="HLH"/>
    <property type="match status" value="1"/>
</dbReference>
<organism evidence="6 7">
    <name type="scientific">Acropora cervicornis</name>
    <name type="common">Staghorn coral</name>
    <dbReference type="NCBI Taxonomy" id="6130"/>
    <lineage>
        <taxon>Eukaryota</taxon>
        <taxon>Metazoa</taxon>
        <taxon>Cnidaria</taxon>
        <taxon>Anthozoa</taxon>
        <taxon>Hexacorallia</taxon>
        <taxon>Scleractinia</taxon>
        <taxon>Astrocoeniina</taxon>
        <taxon>Acroporidae</taxon>
        <taxon>Acropora</taxon>
    </lineage>
</organism>
<evidence type="ECO:0000313" key="7">
    <source>
        <dbReference type="Proteomes" id="UP001249851"/>
    </source>
</evidence>
<evidence type="ECO:0000256" key="2">
    <source>
        <dbReference type="ARBA" id="ARBA00023125"/>
    </source>
</evidence>
<dbReference type="InterPro" id="IPR041588">
    <property type="entry name" value="Integrase_H2C2"/>
</dbReference>
<evidence type="ECO:0000256" key="1">
    <source>
        <dbReference type="ARBA" id="ARBA00023015"/>
    </source>
</evidence>
<name>A0AAD9PUD9_ACRCE</name>
<dbReference type="EMBL" id="JARQWQ010000129">
    <property type="protein sequence ID" value="KAK2549248.1"/>
    <property type="molecule type" value="Genomic_DNA"/>
</dbReference>
<dbReference type="SUPFAM" id="SSF47459">
    <property type="entry name" value="HLH, helix-loop-helix DNA-binding domain"/>
    <property type="match status" value="1"/>
</dbReference>
<dbReference type="Pfam" id="PF17921">
    <property type="entry name" value="Integrase_H2C2"/>
    <property type="match status" value="1"/>
</dbReference>
<feature type="compositionally biased region" description="Polar residues" evidence="4">
    <location>
        <begin position="126"/>
        <end position="139"/>
    </location>
</feature>
<accession>A0AAD9PUD9</accession>
<reference evidence="6" key="1">
    <citation type="journal article" date="2023" name="G3 (Bethesda)">
        <title>Whole genome assembly and annotation of the endangered Caribbean coral Acropora cervicornis.</title>
        <authorList>
            <person name="Selwyn J.D."/>
            <person name="Vollmer S.V."/>
        </authorList>
    </citation>
    <scope>NUCLEOTIDE SEQUENCE</scope>
    <source>
        <strain evidence="6">K2</strain>
    </source>
</reference>
<proteinExistence type="predicted"/>
<dbReference type="GO" id="GO:0000978">
    <property type="term" value="F:RNA polymerase II cis-regulatory region sequence-specific DNA binding"/>
    <property type="evidence" value="ECO:0007669"/>
    <property type="project" value="TreeGrafter"/>
</dbReference>
<dbReference type="PANTHER" id="PTHR13864:SF15">
    <property type="entry name" value="T-CELL ACUTE LYMPHOCYTIC LEUKEMIA PROTEIN 1 HOMOLOG-RELATED"/>
    <property type="match status" value="1"/>
</dbReference>
<dbReference type="InterPro" id="IPR040238">
    <property type="entry name" value="TAL-like"/>
</dbReference>
<dbReference type="InterPro" id="IPR011598">
    <property type="entry name" value="bHLH_dom"/>
</dbReference>
<protein>
    <submittedName>
        <fullName evidence="6">T-cell acute lymphocytic leukemia protein 1</fullName>
    </submittedName>
</protein>
<evidence type="ECO:0000256" key="4">
    <source>
        <dbReference type="SAM" id="MobiDB-lite"/>
    </source>
</evidence>
<reference evidence="6" key="2">
    <citation type="journal article" date="2023" name="Science">
        <title>Genomic signatures of disease resistance in endangered staghorn corals.</title>
        <authorList>
            <person name="Vollmer S.V."/>
            <person name="Selwyn J.D."/>
            <person name="Despard B.A."/>
            <person name="Roesel C.L."/>
        </authorList>
    </citation>
    <scope>NUCLEOTIDE SEQUENCE</scope>
    <source>
        <strain evidence="6">K2</strain>
    </source>
</reference>
<evidence type="ECO:0000256" key="3">
    <source>
        <dbReference type="ARBA" id="ARBA00023163"/>
    </source>
</evidence>
<dbReference type="PANTHER" id="PTHR13864">
    <property type="entry name" value="T-CELL ACUTE LYMPHOCYTIC LEUKEMIA/STEM CELL LEUKEMIA-RELATED"/>
    <property type="match status" value="1"/>
</dbReference>
<gene>
    <name evidence="6" type="ORF">P5673_030358</name>
</gene>
<dbReference type="PROSITE" id="PS50888">
    <property type="entry name" value="BHLH"/>
    <property type="match status" value="1"/>
</dbReference>
<feature type="compositionally biased region" description="Pro residues" evidence="4">
    <location>
        <begin position="413"/>
        <end position="422"/>
    </location>
</feature>
<keyword evidence="2" id="KW-0238">DNA-binding</keyword>
<dbReference type="Proteomes" id="UP001249851">
    <property type="component" value="Unassembled WGS sequence"/>
</dbReference>
<evidence type="ECO:0000259" key="5">
    <source>
        <dbReference type="PROSITE" id="PS50888"/>
    </source>
</evidence>